<evidence type="ECO:0000313" key="7">
    <source>
        <dbReference type="Proteomes" id="UP000250166"/>
    </source>
</evidence>
<dbReference type="InterPro" id="IPR003439">
    <property type="entry name" value="ABC_transporter-like_ATP-bd"/>
</dbReference>
<dbReference type="Pfam" id="PF00005">
    <property type="entry name" value="ABC_tran"/>
    <property type="match status" value="1"/>
</dbReference>
<dbReference type="PANTHER" id="PTHR42734:SF6">
    <property type="entry name" value="MOLYBDATE IMPORT ATP-BINDING PROTEIN MOLC"/>
    <property type="match status" value="1"/>
</dbReference>
<name>A0A2X3AX88_9HELI</name>
<dbReference type="InterPro" id="IPR003593">
    <property type="entry name" value="AAA+_ATPase"/>
</dbReference>
<evidence type="ECO:0000313" key="6">
    <source>
        <dbReference type="EMBL" id="SQB97458.1"/>
    </source>
</evidence>
<dbReference type="Proteomes" id="UP000250166">
    <property type="component" value="Unassembled WGS sequence"/>
</dbReference>
<keyword evidence="2" id="KW-0813">Transport</keyword>
<evidence type="ECO:0000259" key="5">
    <source>
        <dbReference type="PROSITE" id="PS50893"/>
    </source>
</evidence>
<dbReference type="InterPro" id="IPR050153">
    <property type="entry name" value="Metal_Ion_Import_ABC"/>
</dbReference>
<evidence type="ECO:0000256" key="3">
    <source>
        <dbReference type="ARBA" id="ARBA00022741"/>
    </source>
</evidence>
<dbReference type="InterPro" id="IPR027417">
    <property type="entry name" value="P-loop_NTPase"/>
</dbReference>
<comment type="similarity">
    <text evidence="1">Belongs to the ABC transporter superfamily.</text>
</comment>
<gene>
    <name evidence="6" type="ORF">NCTC13102_00189</name>
</gene>
<proteinExistence type="inferred from homology"/>
<feature type="domain" description="ABC transporter" evidence="5">
    <location>
        <begin position="8"/>
        <end position="268"/>
    </location>
</feature>
<sequence length="283" mass="32360">MLNHNSVLEIENLSFSYTQNALKKDVLKSLCARFYGGEICGILAANGSGKTTLFRLILGFLNAQNGTITLNQSYQPNQPSQLNKAHQVRQSCQNIALHAMSAHKRSSYISYMPQFIETPFDYKVLDMVLMGLHFGYFDMPNQTMKNKALKILDELGVGDLAEESITKLSGGQKQMVFLAQILIKQSPIILLDEPSSHLDIKNKLMLFDMIAYQTKKHNLITLVNIHDIELIKHYGDRIYMLKNAEVYKSGDTSILSDDIVREFFELESRFYANTRERKEILYF</sequence>
<keyword evidence="4 6" id="KW-0067">ATP-binding</keyword>
<dbReference type="PROSITE" id="PS50893">
    <property type="entry name" value="ABC_TRANSPORTER_2"/>
    <property type="match status" value="1"/>
</dbReference>
<dbReference type="GO" id="GO:0005524">
    <property type="term" value="F:ATP binding"/>
    <property type="evidence" value="ECO:0007669"/>
    <property type="project" value="UniProtKB-KW"/>
</dbReference>
<evidence type="ECO:0000256" key="4">
    <source>
        <dbReference type="ARBA" id="ARBA00022840"/>
    </source>
</evidence>
<dbReference type="Gene3D" id="3.40.50.300">
    <property type="entry name" value="P-loop containing nucleotide triphosphate hydrolases"/>
    <property type="match status" value="1"/>
</dbReference>
<evidence type="ECO:0000256" key="1">
    <source>
        <dbReference type="ARBA" id="ARBA00005417"/>
    </source>
</evidence>
<evidence type="ECO:0000256" key="2">
    <source>
        <dbReference type="ARBA" id="ARBA00022448"/>
    </source>
</evidence>
<organism evidence="6 7">
    <name type="scientific">Helicobacter fennelliae</name>
    <dbReference type="NCBI Taxonomy" id="215"/>
    <lineage>
        <taxon>Bacteria</taxon>
        <taxon>Pseudomonadati</taxon>
        <taxon>Campylobacterota</taxon>
        <taxon>Epsilonproteobacteria</taxon>
        <taxon>Campylobacterales</taxon>
        <taxon>Helicobacteraceae</taxon>
        <taxon>Helicobacter</taxon>
    </lineage>
</organism>
<dbReference type="InterPro" id="IPR017871">
    <property type="entry name" value="ABC_transporter-like_CS"/>
</dbReference>
<dbReference type="SMART" id="SM00382">
    <property type="entry name" value="AAA"/>
    <property type="match status" value="1"/>
</dbReference>
<accession>A0A2X3AX88</accession>
<reference evidence="6 7" key="1">
    <citation type="submission" date="2018-06" db="EMBL/GenBank/DDBJ databases">
        <authorList>
            <consortium name="Pathogen Informatics"/>
            <person name="Doyle S."/>
        </authorList>
    </citation>
    <scope>NUCLEOTIDE SEQUENCE [LARGE SCALE GENOMIC DNA]</scope>
    <source>
        <strain evidence="6 7">NCTC13102</strain>
    </source>
</reference>
<protein>
    <submittedName>
        <fullName evidence="6">ABC transporter ATP-binding protein</fullName>
    </submittedName>
</protein>
<dbReference type="AlphaFoldDB" id="A0A2X3AX88"/>
<dbReference type="RefSeq" id="WP_023947689.1">
    <property type="nucleotide sequence ID" value="NZ_JAERIV010000005.1"/>
</dbReference>
<dbReference type="SUPFAM" id="SSF52540">
    <property type="entry name" value="P-loop containing nucleoside triphosphate hydrolases"/>
    <property type="match status" value="1"/>
</dbReference>
<dbReference type="EMBL" id="UAWL01000006">
    <property type="protein sequence ID" value="SQB97458.1"/>
    <property type="molecule type" value="Genomic_DNA"/>
</dbReference>
<dbReference type="CDD" id="cd03214">
    <property type="entry name" value="ABC_Iron-Siderophores_B12_Hemin"/>
    <property type="match status" value="1"/>
</dbReference>
<dbReference type="PANTHER" id="PTHR42734">
    <property type="entry name" value="METAL TRANSPORT SYSTEM ATP-BINDING PROTEIN TM_0124-RELATED"/>
    <property type="match status" value="1"/>
</dbReference>
<keyword evidence="3" id="KW-0547">Nucleotide-binding</keyword>
<dbReference type="PROSITE" id="PS00211">
    <property type="entry name" value="ABC_TRANSPORTER_1"/>
    <property type="match status" value="1"/>
</dbReference>
<dbReference type="GO" id="GO:0016887">
    <property type="term" value="F:ATP hydrolysis activity"/>
    <property type="evidence" value="ECO:0007669"/>
    <property type="project" value="InterPro"/>
</dbReference>